<proteinExistence type="predicted"/>
<gene>
    <name evidence="2" type="ORF">SacazDRAFT_00579</name>
</gene>
<evidence type="ECO:0000259" key="1">
    <source>
        <dbReference type="Pfam" id="PF05368"/>
    </source>
</evidence>
<dbReference type="Proteomes" id="UP000004705">
    <property type="component" value="Chromosome"/>
</dbReference>
<reference evidence="2 3" key="1">
    <citation type="journal article" date="2012" name="Stand. Genomic Sci.">
        <title>Genome sequence of the soil bacterium Saccharomonospora azurea type strain (NA-128(T)).</title>
        <authorList>
            <person name="Klenk H.P."/>
            <person name="Held B."/>
            <person name="Lucas S."/>
            <person name="Lapidus A."/>
            <person name="Copeland A."/>
            <person name="Hammon N."/>
            <person name="Pitluck S."/>
            <person name="Goodwin L.A."/>
            <person name="Han C."/>
            <person name="Tapia R."/>
            <person name="Brambilla E.M."/>
            <person name="Potter G."/>
            <person name="Land M."/>
            <person name="Ivanova N."/>
            <person name="Rohde M."/>
            <person name="Goker M."/>
            <person name="Detter J.C."/>
            <person name="Kyrpides N.C."/>
            <person name="Woyke T."/>
        </authorList>
    </citation>
    <scope>NUCLEOTIDE SEQUENCE [LARGE SCALE GENOMIC DNA]</scope>
    <source>
        <strain evidence="2 3">NA-128</strain>
    </source>
</reference>
<dbReference type="Pfam" id="PF05368">
    <property type="entry name" value="NmrA"/>
    <property type="match status" value="1"/>
</dbReference>
<dbReference type="InterPro" id="IPR008030">
    <property type="entry name" value="NmrA-like"/>
</dbReference>
<evidence type="ECO:0000313" key="2">
    <source>
        <dbReference type="EMBL" id="EHY87531.1"/>
    </source>
</evidence>
<dbReference type="RefSeq" id="WP_005438441.1">
    <property type="nucleotide sequence ID" value="NZ_CM001466.1"/>
</dbReference>
<dbReference type="AlphaFoldDB" id="H8G9X5"/>
<dbReference type="SUPFAM" id="SSF51735">
    <property type="entry name" value="NAD(P)-binding Rossmann-fold domains"/>
    <property type="match status" value="1"/>
</dbReference>
<organism evidence="2 3">
    <name type="scientific">Saccharomonospora azurea NA-128</name>
    <dbReference type="NCBI Taxonomy" id="882081"/>
    <lineage>
        <taxon>Bacteria</taxon>
        <taxon>Bacillati</taxon>
        <taxon>Actinomycetota</taxon>
        <taxon>Actinomycetes</taxon>
        <taxon>Pseudonocardiales</taxon>
        <taxon>Pseudonocardiaceae</taxon>
        <taxon>Saccharomonospora</taxon>
    </lineage>
</organism>
<accession>H8G9X5</accession>
<sequence>MRVLLTGGTGYLGAAVLDRLVSGGHQVTALVRSAEKAELVRAKGAEPPRRTP</sequence>
<dbReference type="InterPro" id="IPR036291">
    <property type="entry name" value="NAD(P)-bd_dom_sf"/>
</dbReference>
<keyword evidence="3" id="KW-1185">Reference proteome</keyword>
<feature type="domain" description="NmrA-like" evidence="1">
    <location>
        <begin position="2"/>
        <end position="42"/>
    </location>
</feature>
<evidence type="ECO:0000313" key="3">
    <source>
        <dbReference type="Proteomes" id="UP000004705"/>
    </source>
</evidence>
<dbReference type="Gene3D" id="3.40.50.720">
    <property type="entry name" value="NAD(P)-binding Rossmann-like Domain"/>
    <property type="match status" value="1"/>
</dbReference>
<protein>
    <submittedName>
        <fullName evidence="2">NmrA-like family protein</fullName>
    </submittedName>
</protein>
<name>H8G9X5_9PSEU</name>
<dbReference type="EMBL" id="CM001466">
    <property type="protein sequence ID" value="EHY87531.1"/>
    <property type="molecule type" value="Genomic_DNA"/>
</dbReference>
<dbReference type="HOGENOM" id="CLU_3084457_0_0_11"/>